<dbReference type="EMBL" id="UIDG01000179">
    <property type="protein sequence ID" value="SUS06260.1"/>
    <property type="molecule type" value="Genomic_DNA"/>
</dbReference>
<name>A0A380TCT0_9ZZZZ</name>
<evidence type="ECO:0000256" key="1">
    <source>
        <dbReference type="SAM" id="MobiDB-lite"/>
    </source>
</evidence>
<organism evidence="2">
    <name type="scientific">metagenome</name>
    <dbReference type="NCBI Taxonomy" id="256318"/>
    <lineage>
        <taxon>unclassified sequences</taxon>
        <taxon>metagenomes</taxon>
    </lineage>
</organism>
<gene>
    <name evidence="2" type="ORF">DF3PB_260011</name>
</gene>
<feature type="region of interest" description="Disordered" evidence="1">
    <location>
        <begin position="1"/>
        <end position="22"/>
    </location>
</feature>
<accession>A0A380TCT0</accession>
<sequence>MRHRRRREGARTSSRAPSPALSGAVLDAQCSAQDDGFLTVDEDPALDMPLDGSRQDDVLDIPAHHHQALGAMAVTDTLDRLLDNRSLVEVLSHIMSGGADNLDTALVGLLVRLRTLEARQKRMMNVDAVLIQVAA</sequence>
<reference evidence="2" key="1">
    <citation type="submission" date="2018-07" db="EMBL/GenBank/DDBJ databases">
        <authorList>
            <person name="Quirk P.G."/>
            <person name="Krulwich T.A."/>
        </authorList>
    </citation>
    <scope>NUCLEOTIDE SEQUENCE</scope>
</reference>
<evidence type="ECO:0000313" key="2">
    <source>
        <dbReference type="EMBL" id="SUS06260.1"/>
    </source>
</evidence>
<dbReference type="AlphaFoldDB" id="A0A380TCT0"/>
<proteinExistence type="predicted"/>
<protein>
    <submittedName>
        <fullName evidence="2">Uncharacterized protein</fullName>
    </submittedName>
</protein>